<dbReference type="Proteomes" id="UP000549394">
    <property type="component" value="Unassembled WGS sequence"/>
</dbReference>
<dbReference type="AlphaFoldDB" id="A0A7I8VIE4"/>
<evidence type="ECO:0000313" key="1">
    <source>
        <dbReference type="EMBL" id="CAD5116069.1"/>
    </source>
</evidence>
<accession>A0A7I8VIE4</accession>
<protein>
    <submittedName>
        <fullName evidence="1">Uncharacterized protein</fullName>
    </submittedName>
</protein>
<dbReference type="EMBL" id="CAJFCJ010000006">
    <property type="protein sequence ID" value="CAD5116069.1"/>
    <property type="molecule type" value="Genomic_DNA"/>
</dbReference>
<keyword evidence="2" id="KW-1185">Reference proteome</keyword>
<reference evidence="1 2" key="1">
    <citation type="submission" date="2020-08" db="EMBL/GenBank/DDBJ databases">
        <authorList>
            <person name="Hejnol A."/>
        </authorList>
    </citation>
    <scope>NUCLEOTIDE SEQUENCE [LARGE SCALE GENOMIC DNA]</scope>
</reference>
<organism evidence="1 2">
    <name type="scientific">Dimorphilus gyrociliatus</name>
    <dbReference type="NCBI Taxonomy" id="2664684"/>
    <lineage>
        <taxon>Eukaryota</taxon>
        <taxon>Metazoa</taxon>
        <taxon>Spiralia</taxon>
        <taxon>Lophotrochozoa</taxon>
        <taxon>Annelida</taxon>
        <taxon>Polychaeta</taxon>
        <taxon>Polychaeta incertae sedis</taxon>
        <taxon>Dinophilidae</taxon>
        <taxon>Dimorphilus</taxon>
    </lineage>
</organism>
<proteinExistence type="predicted"/>
<dbReference type="OrthoDB" id="10260545at2759"/>
<gene>
    <name evidence="1" type="ORF">DGYR_LOCUS4730</name>
</gene>
<evidence type="ECO:0000313" key="2">
    <source>
        <dbReference type="Proteomes" id="UP000549394"/>
    </source>
</evidence>
<sequence length="192" mass="21469">MDQPFKFRSSLKMNRGSVVMTKLTTFCPLTKIKLSQGALKLLTIPNAGGSSVISEVLSLEFLSRSFGAHLLKTEMEVEYWPQGGSITDYVARIYDQIIGVSVTRAMKYGGDFAMDDAIRLLNKKLQGVNRSTANNQEGWSKQVLHVWATDKKTAAYVLKAWQMLDETVRSDTVVVITVCYSIPGLFFERKMG</sequence>
<name>A0A7I8VIE4_9ANNE</name>
<comment type="caution">
    <text evidence="1">The sequence shown here is derived from an EMBL/GenBank/DDBJ whole genome shotgun (WGS) entry which is preliminary data.</text>
</comment>